<dbReference type="STRING" id="454136.NIES2119_18090"/>
<reference evidence="1 2" key="1">
    <citation type="submission" date="2016-11" db="EMBL/GenBank/DDBJ databases">
        <title>Draft Genome Sequences of Nine Cyanobacterial Strains from Diverse Habitats.</title>
        <authorList>
            <person name="Zhu T."/>
            <person name="Hou S."/>
            <person name="Lu X."/>
            <person name="Hess W.R."/>
        </authorList>
    </citation>
    <scope>NUCLEOTIDE SEQUENCE [LARGE SCALE GENOMIC DNA]</scope>
    <source>
        <strain evidence="1 2">IAM M-71</strain>
    </source>
</reference>
<proteinExistence type="predicted"/>
<accession>A0A1U7IGT0</accession>
<gene>
    <name evidence="1" type="ORF">NIES2119_18090</name>
</gene>
<dbReference type="EMBL" id="MRCE01000017">
    <property type="protein sequence ID" value="OKH36214.1"/>
    <property type="molecule type" value="Genomic_DNA"/>
</dbReference>
<dbReference type="OrthoDB" id="10002669at2"/>
<sequence>MYEAYLVISETEKKLVNADEVDYSDYRRIFQCPRCYANLTLRKGYSRNNRFVGATFVHPEGDLSDCELRVSFNIDSFSQNVLNILEKGQSNKKLEKAFINCYDSFRLKSNPSILENYTPGVPLLYNSKLHLKRQIEYNEKPGEVYPNPKLFINAASAILNCFQCQKYFEQKIQELEKYLNSDVRLLEYIQKVKKSSTRTEAFIKYHCKYLKGISRFISRGVSEECRQEFLRRIIWGDTKLPVSKKYLWTQQEKKRVEIFNIFPNKNYRK</sequence>
<organism evidence="1 2">
    <name type="scientific">[Phormidium ambiguum] IAM M-71</name>
    <dbReference type="NCBI Taxonomy" id="454136"/>
    <lineage>
        <taxon>Bacteria</taxon>
        <taxon>Bacillati</taxon>
        <taxon>Cyanobacteriota</taxon>
        <taxon>Cyanophyceae</taxon>
        <taxon>Oscillatoriophycideae</taxon>
        <taxon>Aerosakkonematales</taxon>
        <taxon>Aerosakkonemataceae</taxon>
        <taxon>Floridanema</taxon>
    </lineage>
</organism>
<evidence type="ECO:0000313" key="2">
    <source>
        <dbReference type="Proteomes" id="UP000185860"/>
    </source>
</evidence>
<dbReference type="AlphaFoldDB" id="A0A1U7IGT0"/>
<protein>
    <submittedName>
        <fullName evidence="1">Uncharacterized protein</fullName>
    </submittedName>
</protein>
<dbReference type="Proteomes" id="UP000185860">
    <property type="component" value="Unassembled WGS sequence"/>
</dbReference>
<comment type="caution">
    <text evidence="1">The sequence shown here is derived from an EMBL/GenBank/DDBJ whole genome shotgun (WGS) entry which is preliminary data.</text>
</comment>
<name>A0A1U7IGT0_9CYAN</name>
<dbReference type="RefSeq" id="WP_073594895.1">
    <property type="nucleotide sequence ID" value="NZ_MRCE01000017.1"/>
</dbReference>
<evidence type="ECO:0000313" key="1">
    <source>
        <dbReference type="EMBL" id="OKH36214.1"/>
    </source>
</evidence>